<comment type="caution">
    <text evidence="1">The sequence shown here is derived from an EMBL/GenBank/DDBJ whole genome shotgun (WGS) entry which is preliminary data.</text>
</comment>
<protein>
    <recommendedName>
        <fullName evidence="3">Methyltransferase</fullName>
    </recommendedName>
</protein>
<dbReference type="EMBL" id="BMAO01021081">
    <property type="protein sequence ID" value="GFQ71693.1"/>
    <property type="molecule type" value="Genomic_DNA"/>
</dbReference>
<evidence type="ECO:0000313" key="2">
    <source>
        <dbReference type="Proteomes" id="UP000887116"/>
    </source>
</evidence>
<keyword evidence="2" id="KW-1185">Reference proteome</keyword>
<dbReference type="AlphaFoldDB" id="A0A8X6F5M4"/>
<evidence type="ECO:0000313" key="1">
    <source>
        <dbReference type="EMBL" id="GFQ71693.1"/>
    </source>
</evidence>
<name>A0A8X6F5M4_TRICU</name>
<organism evidence="1 2">
    <name type="scientific">Trichonephila clavata</name>
    <name type="common">Joro spider</name>
    <name type="synonym">Nephila clavata</name>
    <dbReference type="NCBI Taxonomy" id="2740835"/>
    <lineage>
        <taxon>Eukaryota</taxon>
        <taxon>Metazoa</taxon>
        <taxon>Ecdysozoa</taxon>
        <taxon>Arthropoda</taxon>
        <taxon>Chelicerata</taxon>
        <taxon>Arachnida</taxon>
        <taxon>Araneae</taxon>
        <taxon>Araneomorphae</taxon>
        <taxon>Entelegynae</taxon>
        <taxon>Araneoidea</taxon>
        <taxon>Nephilidae</taxon>
        <taxon>Trichonephila</taxon>
    </lineage>
</organism>
<gene>
    <name evidence="1" type="ORF">TNCT_516601</name>
</gene>
<reference evidence="1" key="1">
    <citation type="submission" date="2020-07" db="EMBL/GenBank/DDBJ databases">
        <title>Multicomponent nature underlies the extraordinary mechanical properties of spider dragline silk.</title>
        <authorList>
            <person name="Kono N."/>
            <person name="Nakamura H."/>
            <person name="Mori M."/>
            <person name="Yoshida Y."/>
            <person name="Ohtoshi R."/>
            <person name="Malay A.D."/>
            <person name="Moran D.A.P."/>
            <person name="Tomita M."/>
            <person name="Numata K."/>
            <person name="Arakawa K."/>
        </authorList>
    </citation>
    <scope>NUCLEOTIDE SEQUENCE</scope>
</reference>
<dbReference type="OrthoDB" id="10457164at2759"/>
<sequence>MAQAMPQNEQMLEHAREFIKRCKTELNWKDLSNDIVMDIGCGVYLLCCRALLEEFPRMGCLLAGDKFDVLTTEIWTDSFF</sequence>
<accession>A0A8X6F5M4</accession>
<proteinExistence type="predicted"/>
<evidence type="ECO:0008006" key="3">
    <source>
        <dbReference type="Google" id="ProtNLM"/>
    </source>
</evidence>
<dbReference type="Proteomes" id="UP000887116">
    <property type="component" value="Unassembled WGS sequence"/>
</dbReference>